<sequence length="237" mass="26184">MTHEISDELLNAFVDHQLDTVEIGRMIAAMEEDPALEARIFELWRVKAMVQHAFRDEKPPRVESRTTRWPAFRMEHAVATLLLVVVSAAGGWFARPPGDGNVPGGFQLSARSASVVENQKVVLHVDSADPAKLKTVLDRAELLLSDAGRSPHAVQVEVLANKDGLDLLRADVSPYASRIRGMQQAHRNLRFIACENAIESLNNKGVVVQLLPGTAIAPTAVDQVVMRLRQGWEYVKV</sequence>
<accession>A0A5E4Y1B1</accession>
<reference evidence="1 2" key="1">
    <citation type="submission" date="2019-08" db="EMBL/GenBank/DDBJ databases">
        <authorList>
            <person name="Peeters C."/>
        </authorList>
    </citation>
    <scope>NUCLEOTIDE SEQUENCE [LARGE SCALE GENOMIC DNA]</scope>
    <source>
        <strain evidence="1 2">LMG 30175</strain>
    </source>
</reference>
<dbReference type="AlphaFoldDB" id="A0A5E4Y1B1"/>
<dbReference type="SUPFAM" id="SSF75169">
    <property type="entry name" value="DsrEFH-like"/>
    <property type="match status" value="1"/>
</dbReference>
<dbReference type="PANTHER" id="PTHR37691:SF1">
    <property type="entry name" value="BLR3518 PROTEIN"/>
    <property type="match status" value="1"/>
</dbReference>
<dbReference type="InterPro" id="IPR027396">
    <property type="entry name" value="DsrEFH-like"/>
</dbReference>
<dbReference type="PANTHER" id="PTHR37691">
    <property type="entry name" value="BLR3518 PROTEIN"/>
    <property type="match status" value="1"/>
</dbReference>
<dbReference type="OrthoDB" id="8557943at2"/>
<dbReference type="EMBL" id="CABPRZ010000021">
    <property type="protein sequence ID" value="VVE42509.1"/>
    <property type="molecule type" value="Genomic_DNA"/>
</dbReference>
<evidence type="ECO:0000313" key="2">
    <source>
        <dbReference type="Proteomes" id="UP000414233"/>
    </source>
</evidence>
<evidence type="ECO:0008006" key="3">
    <source>
        <dbReference type="Google" id="ProtNLM"/>
    </source>
</evidence>
<name>A0A5E4Y1B1_9BURK</name>
<proteinExistence type="predicted"/>
<dbReference type="Proteomes" id="UP000414233">
    <property type="component" value="Unassembled WGS sequence"/>
</dbReference>
<organism evidence="1 2">
    <name type="scientific">Pandoraea terrae</name>
    <dbReference type="NCBI Taxonomy" id="1537710"/>
    <lineage>
        <taxon>Bacteria</taxon>
        <taxon>Pseudomonadati</taxon>
        <taxon>Pseudomonadota</taxon>
        <taxon>Betaproteobacteria</taxon>
        <taxon>Burkholderiales</taxon>
        <taxon>Burkholderiaceae</taxon>
        <taxon>Pandoraea</taxon>
    </lineage>
</organism>
<keyword evidence="2" id="KW-1185">Reference proteome</keyword>
<protein>
    <recommendedName>
        <fullName evidence="3">Transmembrane anti-sigma factor</fullName>
    </recommendedName>
</protein>
<gene>
    <name evidence="1" type="ORF">PTE30175_04134</name>
</gene>
<dbReference type="RefSeq" id="WP_150698934.1">
    <property type="nucleotide sequence ID" value="NZ_CABPRZ010000021.1"/>
</dbReference>
<evidence type="ECO:0000313" key="1">
    <source>
        <dbReference type="EMBL" id="VVE42509.1"/>
    </source>
</evidence>
<dbReference type="Gene3D" id="3.40.1260.10">
    <property type="entry name" value="DsrEFH-like"/>
    <property type="match status" value="1"/>
</dbReference>